<keyword evidence="1" id="KW-1133">Transmembrane helix</keyword>
<feature type="transmembrane region" description="Helical" evidence="1">
    <location>
        <begin position="80"/>
        <end position="100"/>
    </location>
</feature>
<protein>
    <submittedName>
        <fullName evidence="2">Uncharacterized protein</fullName>
    </submittedName>
</protein>
<evidence type="ECO:0000313" key="2">
    <source>
        <dbReference type="EMBL" id="CAL2105434.1"/>
    </source>
</evidence>
<dbReference type="EMBL" id="CAXJRC010000006">
    <property type="protein sequence ID" value="CAL2105434.1"/>
    <property type="molecule type" value="Genomic_DNA"/>
</dbReference>
<reference evidence="2 3" key="1">
    <citation type="submission" date="2024-05" db="EMBL/GenBank/DDBJ databases">
        <authorList>
            <person name="Duchaud E."/>
        </authorList>
    </citation>
    <scope>NUCLEOTIDE SEQUENCE [LARGE SCALE GENOMIC DNA]</scope>
    <source>
        <strain evidence="2">Ena-SAMPLE-TAB-13-05-2024-13:56:06:370-140305</strain>
    </source>
</reference>
<dbReference type="RefSeq" id="WP_348702239.1">
    <property type="nucleotide sequence ID" value="NZ_CAXIYA010000002.1"/>
</dbReference>
<feature type="transmembrane region" description="Helical" evidence="1">
    <location>
        <begin position="12"/>
        <end position="29"/>
    </location>
</feature>
<feature type="transmembrane region" description="Helical" evidence="1">
    <location>
        <begin position="49"/>
        <end position="68"/>
    </location>
</feature>
<evidence type="ECO:0000256" key="1">
    <source>
        <dbReference type="SAM" id="Phobius"/>
    </source>
</evidence>
<gene>
    <name evidence="2" type="ORF">T190115A13A_150065</name>
</gene>
<name>A0ABM9PII2_9FLAO</name>
<comment type="caution">
    <text evidence="2">The sequence shown here is derived from an EMBL/GenBank/DDBJ whole genome shotgun (WGS) entry which is preliminary data.</text>
</comment>
<keyword evidence="1" id="KW-0812">Transmembrane</keyword>
<evidence type="ECO:0000313" key="3">
    <source>
        <dbReference type="Proteomes" id="UP001497602"/>
    </source>
</evidence>
<sequence>MRNNRPIKSIQDIRAALIGIILISMFFFMRMSYIRYEEGMFHSEGQSLFYGFFLIGIPILSRIVFFKWIRKLAYRADKSVKFWSVFSIINPNICLIILGLSEQIKN</sequence>
<accession>A0ABM9PII2</accession>
<organism evidence="2 3">
    <name type="scientific">Tenacibaculum vairaonense</name>
    <dbReference type="NCBI Taxonomy" id="3137860"/>
    <lineage>
        <taxon>Bacteria</taxon>
        <taxon>Pseudomonadati</taxon>
        <taxon>Bacteroidota</taxon>
        <taxon>Flavobacteriia</taxon>
        <taxon>Flavobacteriales</taxon>
        <taxon>Flavobacteriaceae</taxon>
        <taxon>Tenacibaculum</taxon>
    </lineage>
</organism>
<keyword evidence="3" id="KW-1185">Reference proteome</keyword>
<keyword evidence="1" id="KW-0472">Membrane</keyword>
<dbReference type="Proteomes" id="UP001497602">
    <property type="component" value="Unassembled WGS sequence"/>
</dbReference>
<proteinExistence type="predicted"/>